<keyword evidence="4 9" id="KW-0175">Coiled coil</keyword>
<dbReference type="InterPro" id="IPR027417">
    <property type="entry name" value="P-loop_NTPase"/>
</dbReference>
<comment type="similarity">
    <text evidence="6">Belongs to the TRAFAC class myosin-kinesin ATPase superfamily. Kinesin family. KIN-8 subfamily.</text>
</comment>
<dbReference type="PROSITE" id="PS00411">
    <property type="entry name" value="KINESIN_MOTOR_1"/>
    <property type="match status" value="1"/>
</dbReference>
<protein>
    <recommendedName>
        <fullName evidence="8">Kinesin-like protein</fullName>
    </recommendedName>
</protein>
<organism evidence="11 12">
    <name type="scientific">Cinchona calisaya</name>
    <dbReference type="NCBI Taxonomy" id="153742"/>
    <lineage>
        <taxon>Eukaryota</taxon>
        <taxon>Viridiplantae</taxon>
        <taxon>Streptophyta</taxon>
        <taxon>Embryophyta</taxon>
        <taxon>Tracheophyta</taxon>
        <taxon>Spermatophyta</taxon>
        <taxon>Magnoliopsida</taxon>
        <taxon>eudicotyledons</taxon>
        <taxon>Gunneridae</taxon>
        <taxon>Pentapetalae</taxon>
        <taxon>asterids</taxon>
        <taxon>lamiids</taxon>
        <taxon>Gentianales</taxon>
        <taxon>Rubiaceae</taxon>
        <taxon>Cinchonoideae</taxon>
        <taxon>Cinchoneae</taxon>
        <taxon>Cinchona</taxon>
    </lineage>
</organism>
<dbReference type="InterPro" id="IPR036961">
    <property type="entry name" value="Kinesin_motor_dom_sf"/>
</dbReference>
<dbReference type="PANTHER" id="PTHR47968">
    <property type="entry name" value="CENTROMERE PROTEIN E"/>
    <property type="match status" value="1"/>
</dbReference>
<keyword evidence="1 8" id="KW-0493">Microtubule</keyword>
<evidence type="ECO:0000256" key="5">
    <source>
        <dbReference type="ARBA" id="ARBA00023175"/>
    </source>
</evidence>
<evidence type="ECO:0000256" key="4">
    <source>
        <dbReference type="ARBA" id="ARBA00023054"/>
    </source>
</evidence>
<dbReference type="PROSITE" id="PS50067">
    <property type="entry name" value="KINESIN_MOTOR_2"/>
    <property type="match status" value="1"/>
</dbReference>
<gene>
    <name evidence="11" type="ORF">ACH5RR_011596</name>
</gene>
<evidence type="ECO:0000256" key="6">
    <source>
        <dbReference type="ARBA" id="ARBA00060769"/>
    </source>
</evidence>
<dbReference type="CDD" id="cd01370">
    <property type="entry name" value="KISc_KIP3_like"/>
    <property type="match status" value="1"/>
</dbReference>
<dbReference type="GO" id="GO:0003774">
    <property type="term" value="F:cytoskeletal motor activity"/>
    <property type="evidence" value="ECO:0007669"/>
    <property type="project" value="UniProtKB-UniRule"/>
</dbReference>
<dbReference type="SMART" id="SM00129">
    <property type="entry name" value="KISc"/>
    <property type="match status" value="1"/>
</dbReference>
<dbReference type="InterPro" id="IPR001752">
    <property type="entry name" value="Kinesin_motor_dom"/>
</dbReference>
<evidence type="ECO:0000256" key="2">
    <source>
        <dbReference type="ARBA" id="ARBA00022741"/>
    </source>
</evidence>
<name>A0ABD3A5B3_9GENT</name>
<dbReference type="PANTHER" id="PTHR47968:SF29">
    <property type="entry name" value="KINESIN-LIKE PROTEIN"/>
    <property type="match status" value="1"/>
</dbReference>
<evidence type="ECO:0000256" key="1">
    <source>
        <dbReference type="ARBA" id="ARBA00022701"/>
    </source>
</evidence>
<evidence type="ECO:0000259" key="10">
    <source>
        <dbReference type="PROSITE" id="PS50067"/>
    </source>
</evidence>
<dbReference type="EMBL" id="JBJUIK010000005">
    <property type="protein sequence ID" value="KAL3526940.1"/>
    <property type="molecule type" value="Genomic_DNA"/>
</dbReference>
<dbReference type="AlphaFoldDB" id="A0ABD3A5B3"/>
<dbReference type="PRINTS" id="PR00380">
    <property type="entry name" value="KINESINHEAVY"/>
</dbReference>
<accession>A0ABD3A5B3</accession>
<evidence type="ECO:0000256" key="8">
    <source>
        <dbReference type="RuleBase" id="RU000394"/>
    </source>
</evidence>
<dbReference type="FunFam" id="3.40.850.10:FF:000056">
    <property type="entry name" value="Kinesin-like protein"/>
    <property type="match status" value="1"/>
</dbReference>
<evidence type="ECO:0000256" key="9">
    <source>
        <dbReference type="SAM" id="Coils"/>
    </source>
</evidence>
<proteinExistence type="inferred from homology"/>
<sequence>MPSIRAPAAKRTTTLTVAVKCRPLTQRDRGRNIIRVHNNKEVVVLDPDLSKDYLDRIQNRTKERRYYFDYAFGSTSTNSDVYHRSIHSTIAGVIQGLNATVFAYGSTGSGKTYTMVGTQDDPGLMVLSLKTIFDLIKKDTTCDQFEVTCSYLEVYNEVIYDLLERSSGHLELREDPEQGIIVAGLRCIKVNSADKILELLNLGNSRRKTESTEANETSSRSHAVLGINVTRKESNKYPNQVVRGKLSLVDLAGSERASETNSGGQKLRDGANINRSLLALANCINALGKQQKKGLAYVPYRNSKLTRILKDGLSGNCQTIMIATVSPADSQYHHTVNSLKYADRAKEIRTHIQKNIGTINTHVSDYQRMIDTLQSEVSRLRKELSEKESQLSAKPNEETVDDEMSWLNALSQETSENVQERINLQKALFELEETNLHNRTELQQLDDAIAKQQGIEKDGLVVQALRERRQVILDNIRDNDELGVRYQMEIEANEKRRGQLQDMIEEAIINNGNRTYLRILSQYRLLGIANTELQFEMAMRDQIIYHQREAQKNLWNLVLSLGLDEKQILELAEKQGITIEECIKTPQVGITNRLSSSNLGCRSYSPSSCSTNNMFHTRAPCILPQRQDSSARSFSVDNWKLPSAYCGEEHHSSYYYMSLDHSPSTYMRLSSQHWIGNGPVMQYGTADRSRLDLRNSYPQMRTMVSAYGNSGQEQDAWTNTISQQKSTGRHDVVGMYSNEDTKRNEYDSW</sequence>
<dbReference type="InterPro" id="IPR019821">
    <property type="entry name" value="Kinesin_motor_CS"/>
</dbReference>
<dbReference type="SUPFAM" id="SSF52540">
    <property type="entry name" value="P-loop containing nucleoside triphosphate hydrolases"/>
    <property type="match status" value="1"/>
</dbReference>
<keyword evidence="2 7" id="KW-0547">Nucleotide-binding</keyword>
<dbReference type="Proteomes" id="UP001630127">
    <property type="component" value="Unassembled WGS sequence"/>
</dbReference>
<dbReference type="Pfam" id="PF00225">
    <property type="entry name" value="Kinesin"/>
    <property type="match status" value="1"/>
</dbReference>
<reference evidence="11 12" key="1">
    <citation type="submission" date="2024-11" db="EMBL/GenBank/DDBJ databases">
        <title>A near-complete genome assembly of Cinchona calisaya.</title>
        <authorList>
            <person name="Lian D.C."/>
            <person name="Zhao X.W."/>
            <person name="Wei L."/>
        </authorList>
    </citation>
    <scope>NUCLEOTIDE SEQUENCE [LARGE SCALE GENOMIC DNA]</scope>
    <source>
        <tissue evidence="11">Nenye</tissue>
    </source>
</reference>
<evidence type="ECO:0000313" key="12">
    <source>
        <dbReference type="Proteomes" id="UP001630127"/>
    </source>
</evidence>
<feature type="binding site" evidence="7">
    <location>
        <begin position="105"/>
        <end position="112"/>
    </location>
    <ligand>
        <name>ATP</name>
        <dbReference type="ChEBI" id="CHEBI:30616"/>
    </ligand>
</feature>
<dbReference type="Gene3D" id="3.40.850.10">
    <property type="entry name" value="Kinesin motor domain"/>
    <property type="match status" value="1"/>
</dbReference>
<comment type="caution">
    <text evidence="11">The sequence shown here is derived from an EMBL/GenBank/DDBJ whole genome shotgun (WGS) entry which is preliminary data.</text>
</comment>
<feature type="coiled-coil region" evidence="9">
    <location>
        <begin position="363"/>
        <end position="390"/>
    </location>
</feature>
<dbReference type="InterPro" id="IPR027640">
    <property type="entry name" value="Kinesin-like_fam"/>
</dbReference>
<evidence type="ECO:0000313" key="11">
    <source>
        <dbReference type="EMBL" id="KAL3526940.1"/>
    </source>
</evidence>
<evidence type="ECO:0000256" key="3">
    <source>
        <dbReference type="ARBA" id="ARBA00022840"/>
    </source>
</evidence>
<feature type="domain" description="Kinesin motor" evidence="10">
    <location>
        <begin position="14"/>
        <end position="348"/>
    </location>
</feature>
<keyword evidence="5 7" id="KW-0505">Motor protein</keyword>
<keyword evidence="12" id="KW-1185">Reference proteome</keyword>
<dbReference type="GO" id="GO:0005874">
    <property type="term" value="C:microtubule"/>
    <property type="evidence" value="ECO:0007669"/>
    <property type="project" value="UniProtKB-KW"/>
</dbReference>
<dbReference type="GO" id="GO:0005524">
    <property type="term" value="F:ATP binding"/>
    <property type="evidence" value="ECO:0007669"/>
    <property type="project" value="UniProtKB-UniRule"/>
</dbReference>
<keyword evidence="3 7" id="KW-0067">ATP-binding</keyword>
<evidence type="ECO:0000256" key="7">
    <source>
        <dbReference type="PROSITE-ProRule" id="PRU00283"/>
    </source>
</evidence>